<dbReference type="Proteomes" id="UP000295560">
    <property type="component" value="Unassembled WGS sequence"/>
</dbReference>
<evidence type="ECO:0000256" key="1">
    <source>
        <dbReference type="ARBA" id="ARBA00007092"/>
    </source>
</evidence>
<gene>
    <name evidence="9" type="ORF">EV378_4400</name>
</gene>
<feature type="active site" description="Proton donor/acceptor" evidence="5">
    <location>
        <position position="157"/>
    </location>
</feature>
<reference evidence="9 10" key="1">
    <citation type="submission" date="2019-03" db="EMBL/GenBank/DDBJ databases">
        <title>Sequencing the genomes of 1000 actinobacteria strains.</title>
        <authorList>
            <person name="Klenk H.-P."/>
        </authorList>
    </citation>
    <scope>NUCLEOTIDE SEQUENCE [LARGE SCALE GENOMIC DNA]</scope>
    <source>
        <strain evidence="9 10">DSM 44969</strain>
    </source>
</reference>
<feature type="site" description="Important for catalytic activity" evidence="7">
    <location>
        <position position="229"/>
    </location>
</feature>
<proteinExistence type="inferred from homology"/>
<dbReference type="RefSeq" id="WP_132429194.1">
    <property type="nucleotide sequence ID" value="NZ_SMFZ01000002.1"/>
</dbReference>
<dbReference type="InterPro" id="IPR037493">
    <property type="entry name" value="ExoIII-like"/>
</dbReference>
<evidence type="ECO:0000256" key="7">
    <source>
        <dbReference type="PIRSR" id="PIRSR604808-3"/>
    </source>
</evidence>
<sequence>MPTVSTANVNGVRAATGKGLLEWIVAVDADVICLQEVRARPDEVPDALTALLAERGLHLTLAPSETAKGRNGVAVLSRTEPLAVRVGFGDPESDDEGRYLEVDLPGLTAASLYLPKGVTGTPKQERKDRFLERFAPYLDDAWRRARGDGREMVVCGDWNLAPAEADVRNWKGNRRNSGFLPHERAWWAGLLERGWVDVVRSVHPDADGPYSWWTYRGRAFDNDVGWRIDHQLATPGLAVLAKDAVVDRAPSHAERWSDHAPVTVRYAPASGGWP</sequence>
<feature type="binding site" evidence="6">
    <location>
        <position position="159"/>
    </location>
    <ligand>
        <name>Mg(2+)</name>
        <dbReference type="ChEBI" id="CHEBI:18420"/>
        <label>1</label>
    </ligand>
</feature>
<dbReference type="Gene3D" id="3.60.10.10">
    <property type="entry name" value="Endonuclease/exonuclease/phosphatase"/>
    <property type="match status" value="1"/>
</dbReference>
<dbReference type="PANTHER" id="PTHR43250:SF2">
    <property type="entry name" value="EXODEOXYRIBONUCLEASE III"/>
    <property type="match status" value="1"/>
</dbReference>
<evidence type="ECO:0000256" key="4">
    <source>
        <dbReference type="ARBA" id="ARBA00022842"/>
    </source>
</evidence>
<protein>
    <submittedName>
        <fullName evidence="9">Exodeoxyribonuclease-3</fullName>
    </submittedName>
</protein>
<keyword evidence="3" id="KW-0378">Hydrolase</keyword>
<dbReference type="InterPro" id="IPR004808">
    <property type="entry name" value="AP_endonuc_1"/>
</dbReference>
<dbReference type="GO" id="GO:0008311">
    <property type="term" value="F:double-stranded DNA 3'-5' DNA exonuclease activity"/>
    <property type="evidence" value="ECO:0007669"/>
    <property type="project" value="InterPro"/>
</dbReference>
<dbReference type="GO" id="GO:0006281">
    <property type="term" value="P:DNA repair"/>
    <property type="evidence" value="ECO:0007669"/>
    <property type="project" value="InterPro"/>
</dbReference>
<feature type="binding site" evidence="6">
    <location>
        <position position="8"/>
    </location>
    <ligand>
        <name>Mg(2+)</name>
        <dbReference type="ChEBI" id="CHEBI:18420"/>
        <label>1</label>
    </ligand>
</feature>
<dbReference type="GO" id="GO:0046872">
    <property type="term" value="F:metal ion binding"/>
    <property type="evidence" value="ECO:0007669"/>
    <property type="project" value="UniProtKB-KW"/>
</dbReference>
<evidence type="ECO:0000256" key="2">
    <source>
        <dbReference type="ARBA" id="ARBA00022723"/>
    </source>
</evidence>
<evidence type="ECO:0000313" key="9">
    <source>
        <dbReference type="EMBL" id="TCK20441.1"/>
    </source>
</evidence>
<dbReference type="PANTHER" id="PTHR43250">
    <property type="entry name" value="EXODEOXYRIBONUCLEASE III"/>
    <property type="match status" value="1"/>
</dbReference>
<dbReference type="NCBIfam" id="TIGR00633">
    <property type="entry name" value="xth"/>
    <property type="match status" value="1"/>
</dbReference>
<dbReference type="SUPFAM" id="SSF56219">
    <property type="entry name" value="DNase I-like"/>
    <property type="match status" value="1"/>
</dbReference>
<evidence type="ECO:0000313" key="10">
    <source>
        <dbReference type="Proteomes" id="UP000295560"/>
    </source>
</evidence>
<accession>A0A4R1HHR4</accession>
<dbReference type="InterPro" id="IPR005135">
    <property type="entry name" value="Endo/exonuclease/phosphatase"/>
</dbReference>
<feature type="site" description="Interaction with DNA substrate" evidence="7">
    <location>
        <position position="259"/>
    </location>
</feature>
<feature type="binding site" evidence="6">
    <location>
        <position position="36"/>
    </location>
    <ligand>
        <name>Mg(2+)</name>
        <dbReference type="ChEBI" id="CHEBI:18420"/>
        <label>1</label>
    </ligand>
</feature>
<comment type="cofactor">
    <cofactor evidence="6">
        <name>Mg(2+)</name>
        <dbReference type="ChEBI" id="CHEBI:18420"/>
    </cofactor>
    <cofactor evidence="6">
        <name>Mn(2+)</name>
        <dbReference type="ChEBI" id="CHEBI:29035"/>
    </cofactor>
    <text evidence="6">Probably binds two magnesium or manganese ions per subunit.</text>
</comment>
<feature type="active site" evidence="5">
    <location>
        <position position="113"/>
    </location>
</feature>
<dbReference type="EMBL" id="SMFZ01000002">
    <property type="protein sequence ID" value="TCK20441.1"/>
    <property type="molecule type" value="Genomic_DNA"/>
</dbReference>
<comment type="caution">
    <text evidence="9">The sequence shown here is derived from an EMBL/GenBank/DDBJ whole genome shotgun (WGS) entry which is preliminary data.</text>
</comment>
<feature type="active site" description="Proton acceptor" evidence="5">
    <location>
        <position position="259"/>
    </location>
</feature>
<comment type="similarity">
    <text evidence="1">Belongs to the DNA repair enzymes AP/ExoA family.</text>
</comment>
<dbReference type="CDD" id="cd10281">
    <property type="entry name" value="Nape_like_AP-endo"/>
    <property type="match status" value="1"/>
</dbReference>
<keyword evidence="10" id="KW-1185">Reference proteome</keyword>
<dbReference type="InterPro" id="IPR036691">
    <property type="entry name" value="Endo/exonu/phosph_ase_sf"/>
</dbReference>
<feature type="binding site" evidence="6">
    <location>
        <position position="258"/>
    </location>
    <ligand>
        <name>Mg(2+)</name>
        <dbReference type="ChEBI" id="CHEBI:18420"/>
        <label>1</label>
    </ligand>
</feature>
<dbReference type="OrthoDB" id="9803914at2"/>
<keyword evidence="6" id="KW-0464">Manganese</keyword>
<evidence type="ECO:0000256" key="5">
    <source>
        <dbReference type="PIRSR" id="PIRSR604808-1"/>
    </source>
</evidence>
<feature type="site" description="Transition state stabilizer" evidence="7">
    <location>
        <position position="159"/>
    </location>
</feature>
<dbReference type="AlphaFoldDB" id="A0A4R1HHR4"/>
<keyword evidence="2 6" id="KW-0479">Metal-binding</keyword>
<evidence type="ECO:0000256" key="6">
    <source>
        <dbReference type="PIRSR" id="PIRSR604808-2"/>
    </source>
</evidence>
<keyword evidence="4 6" id="KW-0460">Magnesium</keyword>
<organism evidence="9 10">
    <name type="scientific">Pseudonocardia endophytica</name>
    <dbReference type="NCBI Taxonomy" id="401976"/>
    <lineage>
        <taxon>Bacteria</taxon>
        <taxon>Bacillati</taxon>
        <taxon>Actinomycetota</taxon>
        <taxon>Actinomycetes</taxon>
        <taxon>Pseudonocardiales</taxon>
        <taxon>Pseudonocardiaceae</taxon>
        <taxon>Pseudonocardia</taxon>
    </lineage>
</organism>
<name>A0A4R1HHR4_PSEEN</name>
<evidence type="ECO:0000259" key="8">
    <source>
        <dbReference type="Pfam" id="PF03372"/>
    </source>
</evidence>
<evidence type="ECO:0000256" key="3">
    <source>
        <dbReference type="ARBA" id="ARBA00022801"/>
    </source>
</evidence>
<feature type="binding site" evidence="6">
    <location>
        <position position="157"/>
    </location>
    <ligand>
        <name>Mg(2+)</name>
        <dbReference type="ChEBI" id="CHEBI:18420"/>
        <label>1</label>
    </ligand>
</feature>
<feature type="domain" description="Endonuclease/exonuclease/phosphatase" evidence="8">
    <location>
        <begin position="6"/>
        <end position="259"/>
    </location>
</feature>
<dbReference type="PROSITE" id="PS51435">
    <property type="entry name" value="AP_NUCLEASE_F1_4"/>
    <property type="match status" value="1"/>
</dbReference>
<dbReference type="Pfam" id="PF03372">
    <property type="entry name" value="Exo_endo_phos"/>
    <property type="match status" value="1"/>
</dbReference>
<dbReference type="NCBIfam" id="TIGR00195">
    <property type="entry name" value="exoDNase_III"/>
    <property type="match status" value="1"/>
</dbReference>
<feature type="binding site" evidence="6">
    <location>
        <position position="259"/>
    </location>
    <ligand>
        <name>Mg(2+)</name>
        <dbReference type="ChEBI" id="CHEBI:18420"/>
        <label>1</label>
    </ligand>
</feature>